<gene>
    <name evidence="10" type="ORF">METZ01_LOCUS176985</name>
</gene>
<dbReference type="InterPro" id="IPR029489">
    <property type="entry name" value="OGT/SEC/SPY_C"/>
</dbReference>
<dbReference type="Gene3D" id="1.25.40.10">
    <property type="entry name" value="Tetratricopeptide repeat domain"/>
    <property type="match status" value="2"/>
</dbReference>
<evidence type="ECO:0000256" key="8">
    <source>
        <dbReference type="SAM" id="MobiDB-lite"/>
    </source>
</evidence>
<proteinExistence type="inferred from homology"/>
<feature type="domain" description="O-GlcNAc transferase C-terminal" evidence="9">
    <location>
        <begin position="209"/>
        <end position="363"/>
    </location>
</feature>
<evidence type="ECO:0000256" key="5">
    <source>
        <dbReference type="ARBA" id="ARBA00022679"/>
    </source>
</evidence>
<dbReference type="PANTHER" id="PTHR44835:SF1">
    <property type="entry name" value="PROTEIN O-GLCNAC TRANSFERASE"/>
    <property type="match status" value="1"/>
</dbReference>
<sequence>MGKVPAMGRKEDKEKRQPNPQKTLSTSVDVDAKLQQAISLYQIGQLQQAEQICQQILKDFPQHANAIHLLGVIAYQVEEYKIATDLISRAIGIDSGQSLFYINLGNVLQEQGRLEESIQAYQQAIHLQPDHADAYSNLGIVLQKQGRLEESIQAYQQAIRIQPEHTGAYSNLIFAQDFHLDIGLKEQQVERQKWNQRFILPLSGSIQSHPNDRNPDRRLKIGYVSADFKRHSAAQGFGQLILNYNQAQFDVFCYSGVVKEDEITKRFKDAASGWYSTRGKSDEELVEQIRNDEIDILIDLSGHTDGNRLLAFGYKPAPIQVTGMGHDAPGVTTIDYRLTTPIRTQPEEEKHFVEAPVYLDFFMGFMIPLEIPSVGYLPAYENGYVTFGCLNRFSKVSDDSLELWASLLKRIPDSKLLLKSGELNDMELRGRTIDHLSHLGVAPNKVILLGGTSQYEHLNTYNQVDISLDPFPYGGGITTFESLCMGSPVVGLTGGLKQSHRNSSAILSPLGLNEWVAKTKDEYVEIACHWA</sequence>
<dbReference type="Pfam" id="PF13414">
    <property type="entry name" value="TPR_11"/>
    <property type="match status" value="1"/>
</dbReference>
<dbReference type="PANTHER" id="PTHR44835">
    <property type="entry name" value="UDP-N-ACETYLGLUCOSAMINE--PEPTIDE N-ACETYLGLUCOSAMINYLTRANSFERASE SPINDLY-RELATED"/>
    <property type="match status" value="1"/>
</dbReference>
<evidence type="ECO:0000256" key="7">
    <source>
        <dbReference type="ARBA" id="ARBA00022803"/>
    </source>
</evidence>
<dbReference type="EMBL" id="UINC01033990">
    <property type="protein sequence ID" value="SVB24131.1"/>
    <property type="molecule type" value="Genomic_DNA"/>
</dbReference>
<feature type="non-terminal residue" evidence="10">
    <location>
        <position position="531"/>
    </location>
</feature>
<dbReference type="EC" id="2.4.1.255" evidence="3"/>
<keyword evidence="5" id="KW-0808">Transferase</keyword>
<evidence type="ECO:0000256" key="1">
    <source>
        <dbReference type="ARBA" id="ARBA00004922"/>
    </source>
</evidence>
<organism evidence="10">
    <name type="scientific">marine metagenome</name>
    <dbReference type="NCBI Taxonomy" id="408172"/>
    <lineage>
        <taxon>unclassified sequences</taxon>
        <taxon>metagenomes</taxon>
        <taxon>ecological metagenomes</taxon>
    </lineage>
</organism>
<dbReference type="InterPro" id="IPR051939">
    <property type="entry name" value="Glycosyltr_41/O-GlcNAc_trsf"/>
</dbReference>
<keyword evidence="7" id="KW-0802">TPR repeat</keyword>
<name>A0A382CEM3_9ZZZZ</name>
<comment type="pathway">
    <text evidence="1">Protein modification; protein glycosylation.</text>
</comment>
<protein>
    <recommendedName>
        <fullName evidence="3">protein O-GlcNAc transferase</fullName>
        <ecNumber evidence="3">2.4.1.255</ecNumber>
    </recommendedName>
</protein>
<reference evidence="10" key="1">
    <citation type="submission" date="2018-05" db="EMBL/GenBank/DDBJ databases">
        <authorList>
            <person name="Lanie J.A."/>
            <person name="Ng W.-L."/>
            <person name="Kazmierczak K.M."/>
            <person name="Andrzejewski T.M."/>
            <person name="Davidsen T.M."/>
            <person name="Wayne K.J."/>
            <person name="Tettelin H."/>
            <person name="Glass J.I."/>
            <person name="Rusch D."/>
            <person name="Podicherti R."/>
            <person name="Tsui H.-C.T."/>
            <person name="Winkler M.E."/>
        </authorList>
    </citation>
    <scope>NUCLEOTIDE SEQUENCE</scope>
</reference>
<dbReference type="InterPro" id="IPR019734">
    <property type="entry name" value="TPR_rpt"/>
</dbReference>
<evidence type="ECO:0000313" key="10">
    <source>
        <dbReference type="EMBL" id="SVB24131.1"/>
    </source>
</evidence>
<dbReference type="SMART" id="SM00028">
    <property type="entry name" value="TPR"/>
    <property type="match status" value="4"/>
</dbReference>
<dbReference type="Pfam" id="PF13174">
    <property type="entry name" value="TPR_6"/>
    <property type="match status" value="1"/>
</dbReference>
<dbReference type="AlphaFoldDB" id="A0A382CEM3"/>
<evidence type="ECO:0000256" key="4">
    <source>
        <dbReference type="ARBA" id="ARBA00022676"/>
    </source>
</evidence>
<keyword evidence="4" id="KW-0328">Glycosyltransferase</keyword>
<dbReference type="SUPFAM" id="SSF48452">
    <property type="entry name" value="TPR-like"/>
    <property type="match status" value="1"/>
</dbReference>
<accession>A0A382CEM3</accession>
<feature type="compositionally biased region" description="Basic and acidic residues" evidence="8">
    <location>
        <begin position="8"/>
        <end position="17"/>
    </location>
</feature>
<evidence type="ECO:0000259" key="9">
    <source>
        <dbReference type="Pfam" id="PF13844"/>
    </source>
</evidence>
<feature type="domain" description="O-GlcNAc transferase C-terminal" evidence="9">
    <location>
        <begin position="385"/>
        <end position="529"/>
    </location>
</feature>
<dbReference type="PROSITE" id="PS50293">
    <property type="entry name" value="TPR_REGION"/>
    <property type="match status" value="2"/>
</dbReference>
<evidence type="ECO:0000256" key="6">
    <source>
        <dbReference type="ARBA" id="ARBA00022737"/>
    </source>
</evidence>
<evidence type="ECO:0000256" key="2">
    <source>
        <dbReference type="ARBA" id="ARBA00005386"/>
    </source>
</evidence>
<comment type="similarity">
    <text evidence="2">Belongs to the glycosyltransferase 41 family. O-GlcNAc transferase subfamily.</text>
</comment>
<dbReference type="Pfam" id="PF13844">
    <property type="entry name" value="Glyco_transf_41"/>
    <property type="match status" value="2"/>
</dbReference>
<dbReference type="Gene3D" id="3.40.50.11380">
    <property type="match status" value="1"/>
</dbReference>
<evidence type="ECO:0000256" key="3">
    <source>
        <dbReference type="ARBA" id="ARBA00011970"/>
    </source>
</evidence>
<dbReference type="GO" id="GO:0097363">
    <property type="term" value="F:protein O-acetylglucosaminyltransferase activity"/>
    <property type="evidence" value="ECO:0007669"/>
    <property type="project" value="UniProtKB-EC"/>
</dbReference>
<feature type="region of interest" description="Disordered" evidence="8">
    <location>
        <begin position="1"/>
        <end position="26"/>
    </location>
</feature>
<dbReference type="Gene3D" id="3.40.50.2000">
    <property type="entry name" value="Glycogen Phosphorylase B"/>
    <property type="match status" value="1"/>
</dbReference>
<dbReference type="SUPFAM" id="SSF53756">
    <property type="entry name" value="UDP-Glycosyltransferase/glycogen phosphorylase"/>
    <property type="match status" value="1"/>
</dbReference>
<keyword evidence="6" id="KW-0677">Repeat</keyword>
<dbReference type="InterPro" id="IPR011990">
    <property type="entry name" value="TPR-like_helical_dom_sf"/>
</dbReference>
<dbReference type="PROSITE" id="PS50005">
    <property type="entry name" value="TPR"/>
    <property type="match status" value="2"/>
</dbReference>